<dbReference type="PRINTS" id="PR00081">
    <property type="entry name" value="GDHRDH"/>
</dbReference>
<dbReference type="Proteomes" id="UP000005104">
    <property type="component" value="Chromosome"/>
</dbReference>
<dbReference type="GO" id="GO:0008206">
    <property type="term" value="P:bile acid metabolic process"/>
    <property type="evidence" value="ECO:0007669"/>
    <property type="project" value="UniProtKB-ARBA"/>
</dbReference>
<comment type="similarity">
    <text evidence="1">Belongs to the short-chain dehydrogenases/reductases (SDR) family.</text>
</comment>
<sequence>MDLSIRLDGKIAIVTGSAMGVGQGIAQGLASVGAHVIIADIAEEAAQKTAGEIVDKGGKAESYRLDTTDSAQFNTLVEYLMKQYGRIDILVNNAGINKRNLCINMPEEDFKKIININLTGVWIGCKAVAPAMIAQKSGKIVNTCSVMGYASLPELSAYSASKGGVLQLTRNLALELVDHNIQVNAVAPAYITTEMTLKLKANAVIYEDLIRRTPMKRFGTLEEVAGPVVFLCSDLSNYMTGHTMPVDGGWLCW</sequence>
<protein>
    <submittedName>
        <fullName evidence="3">Short-chain alcohol dehydrogenase like protein</fullName>
    </submittedName>
</protein>
<evidence type="ECO:0000256" key="2">
    <source>
        <dbReference type="ARBA" id="ARBA00023002"/>
    </source>
</evidence>
<evidence type="ECO:0000313" key="4">
    <source>
        <dbReference type="Proteomes" id="UP000005104"/>
    </source>
</evidence>
<dbReference type="eggNOG" id="COG1028">
    <property type="taxonomic scope" value="Bacteria"/>
</dbReference>
<dbReference type="STRING" id="768710.DesyoDRAFT_2336"/>
<dbReference type="InterPro" id="IPR020904">
    <property type="entry name" value="Sc_DH/Rdtase_CS"/>
</dbReference>
<gene>
    <name evidence="3" type="ORF">DesyoDRAFT_2336</name>
</gene>
<organism evidence="3 4">
    <name type="scientific">Desulfosporosinus youngiae DSM 17734</name>
    <dbReference type="NCBI Taxonomy" id="768710"/>
    <lineage>
        <taxon>Bacteria</taxon>
        <taxon>Bacillati</taxon>
        <taxon>Bacillota</taxon>
        <taxon>Clostridia</taxon>
        <taxon>Eubacteriales</taxon>
        <taxon>Desulfitobacteriaceae</taxon>
        <taxon>Desulfosporosinus</taxon>
    </lineage>
</organism>
<evidence type="ECO:0000256" key="1">
    <source>
        <dbReference type="ARBA" id="ARBA00006484"/>
    </source>
</evidence>
<dbReference type="GO" id="GO:0016616">
    <property type="term" value="F:oxidoreductase activity, acting on the CH-OH group of donors, NAD or NADP as acceptor"/>
    <property type="evidence" value="ECO:0007669"/>
    <property type="project" value="TreeGrafter"/>
</dbReference>
<dbReference type="InterPro" id="IPR036291">
    <property type="entry name" value="NAD(P)-bd_dom_sf"/>
</dbReference>
<dbReference type="Gene3D" id="3.40.50.720">
    <property type="entry name" value="NAD(P)-binding Rossmann-like Domain"/>
    <property type="match status" value="1"/>
</dbReference>
<dbReference type="OrthoDB" id="9803333at2"/>
<dbReference type="PRINTS" id="PR00080">
    <property type="entry name" value="SDRFAMILY"/>
</dbReference>
<name>H5XUW4_9FIRM</name>
<accession>H5XUW4</accession>
<dbReference type="InterPro" id="IPR002347">
    <property type="entry name" value="SDR_fam"/>
</dbReference>
<dbReference type="PROSITE" id="PS00061">
    <property type="entry name" value="ADH_SHORT"/>
    <property type="match status" value="1"/>
</dbReference>
<reference evidence="3 4" key="1">
    <citation type="submission" date="2011-11" db="EMBL/GenBank/DDBJ databases">
        <title>The Noncontiguous Finished genome of Desulfosporosinus youngiae DSM 17734.</title>
        <authorList>
            <consortium name="US DOE Joint Genome Institute (JGI-PGF)"/>
            <person name="Lucas S."/>
            <person name="Han J."/>
            <person name="Lapidus A."/>
            <person name="Cheng J.-F."/>
            <person name="Goodwin L."/>
            <person name="Pitluck S."/>
            <person name="Peters L."/>
            <person name="Ovchinnikova G."/>
            <person name="Lu M."/>
            <person name="Land M.L."/>
            <person name="Hauser L."/>
            <person name="Pester M."/>
            <person name="Spring S."/>
            <person name="Ollivier B."/>
            <person name="Rattei T."/>
            <person name="Klenk H.-P."/>
            <person name="Wagner M."/>
            <person name="Loy A."/>
            <person name="Woyke T.J."/>
        </authorList>
    </citation>
    <scope>NUCLEOTIDE SEQUENCE [LARGE SCALE GENOMIC DNA]</scope>
    <source>
        <strain evidence="3 4">DSM 17734</strain>
    </source>
</reference>
<dbReference type="PANTHER" id="PTHR42760">
    <property type="entry name" value="SHORT-CHAIN DEHYDROGENASES/REDUCTASES FAMILY MEMBER"/>
    <property type="match status" value="1"/>
</dbReference>
<dbReference type="Pfam" id="PF13561">
    <property type="entry name" value="adh_short_C2"/>
    <property type="match status" value="1"/>
</dbReference>
<dbReference type="RefSeq" id="WP_007783078.1">
    <property type="nucleotide sequence ID" value="NZ_CM001441.1"/>
</dbReference>
<keyword evidence="2" id="KW-0560">Oxidoreductase</keyword>
<proteinExistence type="inferred from homology"/>
<dbReference type="NCBIfam" id="NF005559">
    <property type="entry name" value="PRK07231.1"/>
    <property type="match status" value="1"/>
</dbReference>
<dbReference type="FunFam" id="3.40.50.720:FF:000084">
    <property type="entry name" value="Short-chain dehydrogenase reductase"/>
    <property type="match status" value="1"/>
</dbReference>
<dbReference type="PANTHER" id="PTHR42760:SF124">
    <property type="entry name" value="SHORT-CHAIN DEHYDROGENASE_REDUCTASE"/>
    <property type="match status" value="1"/>
</dbReference>
<dbReference type="AlphaFoldDB" id="H5XUW4"/>
<evidence type="ECO:0000313" key="3">
    <source>
        <dbReference type="EMBL" id="EHQ89416.1"/>
    </source>
</evidence>
<dbReference type="SUPFAM" id="SSF51735">
    <property type="entry name" value="NAD(P)-binding Rossmann-fold domains"/>
    <property type="match status" value="1"/>
</dbReference>
<dbReference type="HOGENOM" id="CLU_010194_1_1_9"/>
<dbReference type="EMBL" id="CM001441">
    <property type="protein sequence ID" value="EHQ89416.1"/>
    <property type="molecule type" value="Genomic_DNA"/>
</dbReference>
<keyword evidence="4" id="KW-1185">Reference proteome</keyword>